<dbReference type="AlphaFoldDB" id="L5M198"/>
<sequence length="109" mass="12180">MTSTGTQESTRRQPRSPADRAIFQPRRIFSSRIDLAGLLALGLNYWGRSWEAGKRVVRRSTAYPGGNLLTELIPPVELQGRELPGWHKRHESWRIGTGLLGAEGDLSGR</sequence>
<name>L5M198_MYODS</name>
<evidence type="ECO:0000256" key="1">
    <source>
        <dbReference type="SAM" id="MobiDB-lite"/>
    </source>
</evidence>
<keyword evidence="3" id="KW-1185">Reference proteome</keyword>
<feature type="region of interest" description="Disordered" evidence="1">
    <location>
        <begin position="1"/>
        <end position="21"/>
    </location>
</feature>
<dbReference type="EMBL" id="KB105746">
    <property type="protein sequence ID" value="ELK32040.1"/>
    <property type="molecule type" value="Genomic_DNA"/>
</dbReference>
<evidence type="ECO:0000313" key="3">
    <source>
        <dbReference type="Proteomes" id="UP000010556"/>
    </source>
</evidence>
<evidence type="ECO:0000313" key="2">
    <source>
        <dbReference type="EMBL" id="ELK32040.1"/>
    </source>
</evidence>
<protein>
    <submittedName>
        <fullName evidence="2">Uncharacterized protein</fullName>
    </submittedName>
</protein>
<gene>
    <name evidence="2" type="ORF">MDA_GLEAN10000942</name>
</gene>
<organism evidence="2 3">
    <name type="scientific">Myotis davidii</name>
    <name type="common">David's myotis</name>
    <dbReference type="NCBI Taxonomy" id="225400"/>
    <lineage>
        <taxon>Eukaryota</taxon>
        <taxon>Metazoa</taxon>
        <taxon>Chordata</taxon>
        <taxon>Craniata</taxon>
        <taxon>Vertebrata</taxon>
        <taxon>Euteleostomi</taxon>
        <taxon>Mammalia</taxon>
        <taxon>Eutheria</taxon>
        <taxon>Laurasiatheria</taxon>
        <taxon>Chiroptera</taxon>
        <taxon>Yangochiroptera</taxon>
        <taxon>Vespertilionidae</taxon>
        <taxon>Myotis</taxon>
    </lineage>
</organism>
<accession>L5M198</accession>
<proteinExistence type="predicted"/>
<reference evidence="3" key="1">
    <citation type="journal article" date="2013" name="Science">
        <title>Comparative analysis of bat genomes provides insight into the evolution of flight and immunity.</title>
        <authorList>
            <person name="Zhang G."/>
            <person name="Cowled C."/>
            <person name="Shi Z."/>
            <person name="Huang Z."/>
            <person name="Bishop-Lilly K.A."/>
            <person name="Fang X."/>
            <person name="Wynne J.W."/>
            <person name="Xiong Z."/>
            <person name="Baker M.L."/>
            <person name="Zhao W."/>
            <person name="Tachedjian M."/>
            <person name="Zhu Y."/>
            <person name="Zhou P."/>
            <person name="Jiang X."/>
            <person name="Ng J."/>
            <person name="Yang L."/>
            <person name="Wu L."/>
            <person name="Xiao J."/>
            <person name="Feng Y."/>
            <person name="Chen Y."/>
            <person name="Sun X."/>
            <person name="Zhang Y."/>
            <person name="Marsh G.A."/>
            <person name="Crameri G."/>
            <person name="Broder C.C."/>
            <person name="Frey K.G."/>
            <person name="Wang L.F."/>
            <person name="Wang J."/>
        </authorList>
    </citation>
    <scope>NUCLEOTIDE SEQUENCE [LARGE SCALE GENOMIC DNA]</scope>
</reference>
<dbReference type="Proteomes" id="UP000010556">
    <property type="component" value="Unassembled WGS sequence"/>
</dbReference>